<reference evidence="5" key="1">
    <citation type="submission" date="2021-01" db="EMBL/GenBank/DDBJ databases">
        <title>Whole genome shotgun sequence of Dactylosporangium siamense NBRC 106093.</title>
        <authorList>
            <person name="Komaki H."/>
            <person name="Tamura T."/>
        </authorList>
    </citation>
    <scope>NUCLEOTIDE SEQUENCE</scope>
    <source>
        <strain evidence="5">NBRC 106093</strain>
    </source>
</reference>
<evidence type="ECO:0000256" key="1">
    <source>
        <dbReference type="ARBA" id="ARBA00022741"/>
    </source>
</evidence>
<dbReference type="Proteomes" id="UP000660611">
    <property type="component" value="Unassembled WGS sequence"/>
</dbReference>
<feature type="binding site" evidence="3">
    <location>
        <begin position="82"/>
        <end position="89"/>
    </location>
    <ligand>
        <name>ATP</name>
        <dbReference type="ChEBI" id="CHEBI:30616"/>
    </ligand>
</feature>
<gene>
    <name evidence="5" type="ORF">Dsi01nite_092020</name>
</gene>
<dbReference type="PROSITE" id="PS50901">
    <property type="entry name" value="FTSK"/>
    <property type="match status" value="1"/>
</dbReference>
<evidence type="ECO:0000256" key="3">
    <source>
        <dbReference type="PROSITE-ProRule" id="PRU00289"/>
    </source>
</evidence>
<dbReference type="InterPro" id="IPR002543">
    <property type="entry name" value="FtsK_dom"/>
</dbReference>
<feature type="domain" description="FtsK" evidence="4">
    <location>
        <begin position="55"/>
        <end position="246"/>
    </location>
</feature>
<keyword evidence="6" id="KW-1185">Reference proteome</keyword>
<evidence type="ECO:0000259" key="4">
    <source>
        <dbReference type="PROSITE" id="PS50901"/>
    </source>
</evidence>
<dbReference type="EMBL" id="BONQ01000151">
    <property type="protein sequence ID" value="GIG51161.1"/>
    <property type="molecule type" value="Genomic_DNA"/>
</dbReference>
<dbReference type="Gene3D" id="3.40.50.300">
    <property type="entry name" value="P-loop containing nucleotide triphosphate hydrolases"/>
    <property type="match status" value="1"/>
</dbReference>
<comment type="caution">
    <text evidence="5">The sequence shown here is derived from an EMBL/GenBank/DDBJ whole genome shotgun (WGS) entry which is preliminary data.</text>
</comment>
<dbReference type="GO" id="GO:0005524">
    <property type="term" value="F:ATP binding"/>
    <property type="evidence" value="ECO:0007669"/>
    <property type="project" value="UniProtKB-UniRule"/>
</dbReference>
<evidence type="ECO:0000256" key="2">
    <source>
        <dbReference type="ARBA" id="ARBA00022840"/>
    </source>
</evidence>
<organism evidence="5 6">
    <name type="scientific">Dactylosporangium siamense</name>
    <dbReference type="NCBI Taxonomy" id="685454"/>
    <lineage>
        <taxon>Bacteria</taxon>
        <taxon>Bacillati</taxon>
        <taxon>Actinomycetota</taxon>
        <taxon>Actinomycetes</taxon>
        <taxon>Micromonosporales</taxon>
        <taxon>Micromonosporaceae</taxon>
        <taxon>Dactylosporangium</taxon>
    </lineage>
</organism>
<dbReference type="AlphaFoldDB" id="A0A919UGD0"/>
<accession>A0A919UGD0</accession>
<dbReference type="PANTHER" id="PTHR22683:SF41">
    <property type="entry name" value="DNA TRANSLOCASE FTSK"/>
    <property type="match status" value="1"/>
</dbReference>
<dbReference type="Pfam" id="PF01580">
    <property type="entry name" value="FtsK_SpoIIIE"/>
    <property type="match status" value="1"/>
</dbReference>
<name>A0A919UGD0_9ACTN</name>
<dbReference type="InterPro" id="IPR027417">
    <property type="entry name" value="P-loop_NTPase"/>
</dbReference>
<dbReference type="SUPFAM" id="SSF52540">
    <property type="entry name" value="P-loop containing nucleoside triphosphate hydrolases"/>
    <property type="match status" value="1"/>
</dbReference>
<evidence type="ECO:0000313" key="5">
    <source>
        <dbReference type="EMBL" id="GIG51161.1"/>
    </source>
</evidence>
<keyword evidence="2 3" id="KW-0067">ATP-binding</keyword>
<sequence>MTTRGRRRRPSARPWLRLLEVRSDVDETLDDLFEEAEPAGITVPAGVRDLNMSIFDRVFLGIDDVGASVSVPLIYRNLLIGGEPGGGKSSLLNVIVAHAALSLDCRLCLFDGKQVELGQWESCADVFVGPDIRHAIATLQRLQIVMDNRYRYLRWRLRRKIRPNDKFSPILIAIDELAYYTATIGDKKQREDFSGLVRDLVARGRAVGIIVVAATQRPSSDIIPTSLRDLFAYRAAFRCTTDSSSDIILANGWANRGWSATSIPPTSRGTNLLIAEGGVPLLMRTAWLDDDTCGRIATYAAGRRAEARELRITIPDPNAKKRRPLDVVAA</sequence>
<dbReference type="PANTHER" id="PTHR22683">
    <property type="entry name" value="SPORULATION PROTEIN RELATED"/>
    <property type="match status" value="1"/>
</dbReference>
<evidence type="ECO:0000313" key="6">
    <source>
        <dbReference type="Proteomes" id="UP000660611"/>
    </source>
</evidence>
<dbReference type="GO" id="GO:0003677">
    <property type="term" value="F:DNA binding"/>
    <property type="evidence" value="ECO:0007669"/>
    <property type="project" value="InterPro"/>
</dbReference>
<dbReference type="InterPro" id="IPR050206">
    <property type="entry name" value="FtsK/SpoIIIE/SftA"/>
</dbReference>
<keyword evidence="1 3" id="KW-0547">Nucleotide-binding</keyword>
<proteinExistence type="predicted"/>
<protein>
    <recommendedName>
        <fullName evidence="4">FtsK domain-containing protein</fullName>
    </recommendedName>
</protein>